<dbReference type="GeneID" id="300198852"/>
<accession>A0AA86YFC2</accession>
<dbReference type="EMBL" id="BK063678">
    <property type="protein sequence ID" value="DBA35494.1"/>
    <property type="molecule type" value="Genomic_DNA"/>
</dbReference>
<reference evidence="1 2" key="1">
    <citation type="journal article" date="2023" name="Nat. Microbiol.">
        <title>A compendium of viruses from methanogenic archaea reveals their diversity and adaptations to the gut environment.</title>
        <authorList>
            <person name="Medvedeva S."/>
            <person name="Borrel G."/>
            <person name="Krupovic M."/>
            <person name="Gribaldo S."/>
        </authorList>
    </citation>
    <scope>NUCLEOTIDE SEQUENCE [LARGE SCALE GENOMIC DNA]</scope>
</reference>
<dbReference type="RefSeq" id="YP_013605274.1">
    <property type="nucleotide sequence ID" value="NC_133254.1"/>
</dbReference>
<organism evidence="1 2">
    <name type="scientific">Caudoviricetes sp. vir249</name>
    <dbReference type="NCBI Taxonomy" id="3068355"/>
    <lineage>
        <taxon>Viruses</taxon>
        <taxon>Duplodnaviria</taxon>
        <taxon>Heunggongvirae</taxon>
        <taxon>Uroviricota</taxon>
        <taxon>Caudoviricetes</taxon>
    </lineage>
</organism>
<evidence type="ECO:0000313" key="1">
    <source>
        <dbReference type="EMBL" id="DBA35494.1"/>
    </source>
</evidence>
<evidence type="ECO:0000313" key="2">
    <source>
        <dbReference type="Proteomes" id="UP001303695"/>
    </source>
</evidence>
<sequence>MKCGLPELNKENVMFILDKHIKALEIMRYTLEDEITNIDEDSISSIRQVMFAILCAKSIRADMRELHEEHTMYSRNEIIELLDEVNTQYGSDLKLRTMNIIIATYLGNLYKDIYKLDACSGYAKYVFDVEEIMPILKKKVEGK</sequence>
<name>A0AA86YFC2_9CAUD</name>
<gene>
    <name evidence="1" type="ORF">vir249_00049</name>
</gene>
<keyword evidence="2" id="KW-1185">Reference proteome</keyword>
<proteinExistence type="predicted"/>
<dbReference type="Proteomes" id="UP001303695">
    <property type="component" value="Segment"/>
</dbReference>
<protein>
    <submittedName>
        <fullName evidence="1">Uncharacterized protein</fullName>
    </submittedName>
</protein>